<keyword evidence="1" id="KW-1133">Transmembrane helix</keyword>
<dbReference type="Proteomes" id="UP001164718">
    <property type="component" value="Chromosome"/>
</dbReference>
<organism evidence="2 3">
    <name type="scientific">Fervidibacillus albus</name>
    <dbReference type="NCBI Taxonomy" id="2980026"/>
    <lineage>
        <taxon>Bacteria</taxon>
        <taxon>Bacillati</taxon>
        <taxon>Bacillota</taxon>
        <taxon>Bacilli</taxon>
        <taxon>Bacillales</taxon>
        <taxon>Bacillaceae</taxon>
        <taxon>Fervidibacillus</taxon>
    </lineage>
</organism>
<gene>
    <name evidence="2" type="ORF">OE104_02565</name>
</gene>
<sequence>MDKYPKTERKMTVKINGKEQVPKNLVIHNWRTKKETAVTKQEDVLRNYGKMKKLTKKKRSIKGNFTPFHANKHPFSLSMLTIIVASAVVIGLGIGFFLLKVMVKDVENGNIGRTDESAYSENVGEERIVIPSEPFIFLQQGVYQKEDSAKQLVADFERNELPASIISDGDHFRVFVATVPDENSAKTIMETSFYRDNYGETYPKRMETKERVFQNLTDDEKKFLESAYTIFANLVKEGSNALLLGEKYNGNFDSIAEKIEFIRSLTNIEQQSIQRLRQSLLDGYEHLIQYAKSRKIVDWQRGQANMLQFAVDYYSL</sequence>
<keyword evidence="1" id="KW-0472">Membrane</keyword>
<accession>A0A9E8LW83</accession>
<dbReference type="KEGG" id="faf:OE104_02565"/>
<feature type="transmembrane region" description="Helical" evidence="1">
    <location>
        <begin position="75"/>
        <end position="99"/>
    </location>
</feature>
<dbReference type="RefSeq" id="WP_275418025.1">
    <property type="nucleotide sequence ID" value="NZ_CP106878.1"/>
</dbReference>
<evidence type="ECO:0008006" key="4">
    <source>
        <dbReference type="Google" id="ProtNLM"/>
    </source>
</evidence>
<dbReference type="AlphaFoldDB" id="A0A9E8LW83"/>
<evidence type="ECO:0000313" key="2">
    <source>
        <dbReference type="EMBL" id="WAA10241.1"/>
    </source>
</evidence>
<dbReference type="EMBL" id="CP106878">
    <property type="protein sequence ID" value="WAA10241.1"/>
    <property type="molecule type" value="Genomic_DNA"/>
</dbReference>
<proteinExistence type="predicted"/>
<protein>
    <recommendedName>
        <fullName evidence="4">SPOR domain-containing protein</fullName>
    </recommendedName>
</protein>
<keyword evidence="3" id="KW-1185">Reference proteome</keyword>
<evidence type="ECO:0000313" key="3">
    <source>
        <dbReference type="Proteomes" id="UP001164718"/>
    </source>
</evidence>
<evidence type="ECO:0000256" key="1">
    <source>
        <dbReference type="SAM" id="Phobius"/>
    </source>
</evidence>
<keyword evidence="1" id="KW-0812">Transmembrane</keyword>
<name>A0A9E8LW83_9BACI</name>
<reference evidence="2" key="1">
    <citation type="submission" date="2022-09" db="EMBL/GenBank/DDBJ databases">
        <title>Complete Genomes of Fervidibacillus albus and Fervidibacillus halotolerans isolated from tidal flat sediments.</title>
        <authorList>
            <person name="Kwon K.K."/>
            <person name="Yang S.-H."/>
            <person name="Park M.J."/>
            <person name="Oh H.-M."/>
        </authorList>
    </citation>
    <scope>NUCLEOTIDE SEQUENCE</scope>
    <source>
        <strain evidence="2">MEBiC13591</strain>
    </source>
</reference>